<evidence type="ECO:0008006" key="3">
    <source>
        <dbReference type="Google" id="ProtNLM"/>
    </source>
</evidence>
<accession>A0A5B9DEV3</accession>
<keyword evidence="2" id="KW-1185">Reference proteome</keyword>
<dbReference type="AlphaFoldDB" id="A0A5B9DEV3"/>
<organism evidence="1 2">
    <name type="scientific">Promethearchaeum syntrophicum</name>
    <dbReference type="NCBI Taxonomy" id="2594042"/>
    <lineage>
        <taxon>Archaea</taxon>
        <taxon>Promethearchaeati</taxon>
        <taxon>Promethearchaeota</taxon>
        <taxon>Promethearchaeia</taxon>
        <taxon>Promethearchaeales</taxon>
        <taxon>Promethearchaeaceae</taxon>
        <taxon>Promethearchaeum</taxon>
    </lineage>
</organism>
<gene>
    <name evidence="1" type="ORF">DSAG12_03491</name>
</gene>
<dbReference type="EMBL" id="CP042905">
    <property type="protein sequence ID" value="QEE17654.2"/>
    <property type="molecule type" value="Genomic_DNA"/>
</dbReference>
<reference evidence="1 2" key="2">
    <citation type="journal article" date="2024" name="Int. J. Syst. Evol. Microbiol.">
        <title>Promethearchaeum syntrophicum gen. nov., sp. nov., an anaerobic, obligately syntrophic archaeon, the first isolate of the lineage 'Asgard' archaea, and proposal of the new archaeal phylum Promethearchaeota phyl. nov. and kingdom Promethearchaeati regn. nov.</title>
        <authorList>
            <person name="Imachi H."/>
            <person name="Nobu M.K."/>
            <person name="Kato S."/>
            <person name="Takaki Y."/>
            <person name="Miyazaki M."/>
            <person name="Miyata M."/>
            <person name="Ogawara M."/>
            <person name="Saito Y."/>
            <person name="Sakai S."/>
            <person name="Tahara Y.O."/>
            <person name="Takano Y."/>
            <person name="Tasumi E."/>
            <person name="Uematsu K."/>
            <person name="Yoshimura T."/>
            <person name="Itoh T."/>
            <person name="Ohkuma M."/>
            <person name="Takai K."/>
        </authorList>
    </citation>
    <scope>NUCLEOTIDE SEQUENCE [LARGE SCALE GENOMIC DNA]</scope>
    <source>
        <strain evidence="1 2">MK-D1</strain>
    </source>
</reference>
<name>A0A5B9DEV3_9ARCH</name>
<dbReference type="SUPFAM" id="SSF103196">
    <property type="entry name" value="Roadblock/LC7 domain"/>
    <property type="match status" value="1"/>
</dbReference>
<proteinExistence type="predicted"/>
<evidence type="ECO:0000313" key="2">
    <source>
        <dbReference type="Proteomes" id="UP000321408"/>
    </source>
</evidence>
<sequence>MSSSKKDLIERISILIDEKIKEKSIIKGISVGTNMGTNLYSKLDPELENFSGSQLIASATSFQNIANSLLHQLTKSEINSSFVSVDNYIIIMIIVKDVSGAAILDRKFAELEGIHNIQSEFKTLMQKIASHIETSDFKEDSFVKISQALPTALSIILTSIEGMPIKSIGLNNMSEPMVSSMVSSVSSLTQVMMKSSLDYCIIEGDEAFVIIIQYDPKRILAICLPEQERVNMGHHLATIKSIIKKTEEI</sequence>
<dbReference type="KEGG" id="psyt:DSAG12_03491"/>
<protein>
    <recommendedName>
        <fullName evidence="3">Roadblock/LAMTOR2 domain-containing protein</fullName>
    </recommendedName>
</protein>
<evidence type="ECO:0000313" key="1">
    <source>
        <dbReference type="EMBL" id="QEE17654.2"/>
    </source>
</evidence>
<reference evidence="1 2" key="1">
    <citation type="journal article" date="2020" name="Nature">
        <title>Isolation of an archaeon at the prokaryote-eukaryote interface.</title>
        <authorList>
            <person name="Imachi H."/>
            <person name="Nobu M.K."/>
            <person name="Nakahara N."/>
            <person name="Morono Y."/>
            <person name="Ogawara M."/>
            <person name="Takaki Y."/>
            <person name="Takano Y."/>
            <person name="Uematsu K."/>
            <person name="Ikuta T."/>
            <person name="Ito M."/>
            <person name="Matsui Y."/>
            <person name="Miyazaki M."/>
            <person name="Murata K."/>
            <person name="Saito Y."/>
            <person name="Sakai S."/>
            <person name="Song C."/>
            <person name="Tasumi E."/>
            <person name="Yamanaka Y."/>
            <person name="Yamaguchi T."/>
            <person name="Kamagata Y."/>
            <person name="Tamaki H."/>
            <person name="Takai K."/>
        </authorList>
    </citation>
    <scope>NUCLEOTIDE SEQUENCE [LARGE SCALE GENOMIC DNA]</scope>
    <source>
        <strain evidence="1 2">MK-D1</strain>
    </source>
</reference>
<dbReference type="Gene3D" id="3.30.450.30">
    <property type="entry name" value="Dynein light chain 2a, cytoplasmic"/>
    <property type="match status" value="1"/>
</dbReference>
<dbReference type="Proteomes" id="UP000321408">
    <property type="component" value="Chromosome"/>
</dbReference>